<dbReference type="InterPro" id="IPR036879">
    <property type="entry name" value="TF_MADSbox_sf"/>
</dbReference>
<feature type="region of interest" description="Disordered" evidence="7">
    <location>
        <begin position="400"/>
        <end position="458"/>
    </location>
</feature>
<feature type="region of interest" description="Disordered" evidence="7">
    <location>
        <begin position="247"/>
        <end position="304"/>
    </location>
</feature>
<dbReference type="Proteomes" id="UP000279259">
    <property type="component" value="Unassembled WGS sequence"/>
</dbReference>
<keyword evidence="2" id="KW-0805">Transcription regulation</keyword>
<feature type="compositionally biased region" description="Basic and acidic residues" evidence="7">
    <location>
        <begin position="434"/>
        <end position="458"/>
    </location>
</feature>
<keyword evidence="3" id="KW-0238">DNA-binding</keyword>
<dbReference type="GO" id="GO:0000977">
    <property type="term" value="F:RNA polymerase II transcription regulatory region sequence-specific DNA binding"/>
    <property type="evidence" value="ECO:0007669"/>
    <property type="project" value="InterPro"/>
</dbReference>
<dbReference type="InterPro" id="IPR050142">
    <property type="entry name" value="MADS-box/MEF2_TF"/>
</dbReference>
<dbReference type="EMBL" id="RSCD01000003">
    <property type="protein sequence ID" value="RSH93863.1"/>
    <property type="molecule type" value="Genomic_DNA"/>
</dbReference>
<feature type="domain" description="MADS-box" evidence="8">
    <location>
        <begin position="1"/>
        <end position="61"/>
    </location>
</feature>
<feature type="compositionally biased region" description="Low complexity" evidence="7">
    <location>
        <begin position="254"/>
        <end position="263"/>
    </location>
</feature>
<feature type="region of interest" description="Disordered" evidence="7">
    <location>
        <begin position="200"/>
        <end position="223"/>
    </location>
</feature>
<dbReference type="OrthoDB" id="1898716at2759"/>
<feature type="region of interest" description="Disordered" evidence="7">
    <location>
        <begin position="84"/>
        <end position="129"/>
    </location>
</feature>
<feature type="region of interest" description="Disordered" evidence="7">
    <location>
        <begin position="149"/>
        <end position="187"/>
    </location>
</feature>
<evidence type="ECO:0000256" key="6">
    <source>
        <dbReference type="ARBA" id="ARBA00025805"/>
    </source>
</evidence>
<name>A0A427YRW4_9TREE</name>
<evidence type="ECO:0000256" key="4">
    <source>
        <dbReference type="ARBA" id="ARBA00023163"/>
    </source>
</evidence>
<dbReference type="PRINTS" id="PR00404">
    <property type="entry name" value="MADSDOMAIN"/>
</dbReference>
<dbReference type="Pfam" id="PF00319">
    <property type="entry name" value="SRF-TF"/>
    <property type="match status" value="1"/>
</dbReference>
<dbReference type="PROSITE" id="PS50066">
    <property type="entry name" value="MADS_BOX_2"/>
    <property type="match status" value="1"/>
</dbReference>
<dbReference type="STRING" id="1890683.A0A427YRW4"/>
<feature type="compositionally biased region" description="Acidic residues" evidence="7">
    <location>
        <begin position="91"/>
        <end position="100"/>
    </location>
</feature>
<dbReference type="PANTHER" id="PTHR48019">
    <property type="entry name" value="SERUM RESPONSE FACTOR HOMOLOG"/>
    <property type="match status" value="1"/>
</dbReference>
<dbReference type="SUPFAM" id="SSF55455">
    <property type="entry name" value="SRF-like"/>
    <property type="match status" value="1"/>
</dbReference>
<evidence type="ECO:0000256" key="5">
    <source>
        <dbReference type="ARBA" id="ARBA00023242"/>
    </source>
</evidence>
<keyword evidence="4" id="KW-0804">Transcription</keyword>
<dbReference type="GO" id="GO:0045944">
    <property type="term" value="P:positive regulation of transcription by RNA polymerase II"/>
    <property type="evidence" value="ECO:0007669"/>
    <property type="project" value="InterPro"/>
</dbReference>
<protein>
    <recommendedName>
        <fullName evidence="8">MADS-box domain-containing protein</fullName>
    </recommendedName>
</protein>
<dbReference type="InterPro" id="IPR002100">
    <property type="entry name" value="TF_MADSbox"/>
</dbReference>
<dbReference type="AlphaFoldDB" id="A0A427YRW4"/>
<sequence>MGRKKIEIRPLADERNRNVTFLKRKAGLMKKAWELSVLCAADVSILIFSATGKPFEFSSRDLDSEVDRYLEYEGAIERRRGEEFAAAAAAGEDDSDEDEETSRRGSTANKAGQKPGVVKSLKGKETFKKKMSNRAELARAVERNGGGAKRGFIEGILSDGSEDQSPASADEDRGAAQQHSPRRGEPSDLASLQYALNMHSNASGLPDASSSSHGHAPPELIIPGTSGHYSSSLASNAWNYRMFKPAPDTHSHSHSSPSHLTPSYAGPSHYPPSVPPMGTVLAHPSHSTPAFQQPQLPQPTPQQQWDPNLLARYAEFQLQQNHQRQQRALLEMQRQQLAELGVPLDDKSLLDDIFGMNAGPSTQGRSMSDGALAGLGPGGGLGADLGMSSSGGDFIWPTVSSKPRSGGGGGREDEHGAAWGYGLGDEGPFPSPHSTEEARDKRGRDGGHGIAEKRIRVS</sequence>
<dbReference type="SMART" id="SM00432">
    <property type="entry name" value="MADS"/>
    <property type="match status" value="1"/>
</dbReference>
<keyword evidence="10" id="KW-1185">Reference proteome</keyword>
<dbReference type="CDD" id="cd00265">
    <property type="entry name" value="MADS_MEF2_like"/>
    <property type="match status" value="1"/>
</dbReference>
<keyword evidence="5" id="KW-0539">Nucleus</keyword>
<comment type="caution">
    <text evidence="9">The sequence shown here is derived from an EMBL/GenBank/DDBJ whole genome shotgun (WGS) entry which is preliminary data.</text>
</comment>
<gene>
    <name evidence="9" type="ORF">EHS25_006513</name>
</gene>
<comment type="subcellular location">
    <subcellularLocation>
        <location evidence="1">Nucleus</location>
    </subcellularLocation>
</comment>
<reference evidence="9 10" key="1">
    <citation type="submission" date="2018-11" db="EMBL/GenBank/DDBJ databases">
        <title>Genome sequence of Saitozyma podzolica DSM 27192.</title>
        <authorList>
            <person name="Aliyu H."/>
            <person name="Gorte O."/>
            <person name="Ochsenreither K."/>
        </authorList>
    </citation>
    <scope>NUCLEOTIDE SEQUENCE [LARGE SCALE GENOMIC DNA]</scope>
    <source>
        <strain evidence="9 10">DSM 27192</strain>
    </source>
</reference>
<evidence type="ECO:0000313" key="10">
    <source>
        <dbReference type="Proteomes" id="UP000279259"/>
    </source>
</evidence>
<evidence type="ECO:0000313" key="9">
    <source>
        <dbReference type="EMBL" id="RSH93863.1"/>
    </source>
</evidence>
<evidence type="ECO:0000256" key="1">
    <source>
        <dbReference type="ARBA" id="ARBA00004123"/>
    </source>
</evidence>
<evidence type="ECO:0000259" key="8">
    <source>
        <dbReference type="PROSITE" id="PS50066"/>
    </source>
</evidence>
<dbReference type="InterPro" id="IPR033896">
    <property type="entry name" value="MEF2-like_N"/>
</dbReference>
<dbReference type="Gene3D" id="3.40.1810.10">
    <property type="entry name" value="Transcription factor, MADS-box"/>
    <property type="match status" value="1"/>
</dbReference>
<evidence type="ECO:0000256" key="7">
    <source>
        <dbReference type="SAM" id="MobiDB-lite"/>
    </source>
</evidence>
<organism evidence="9 10">
    <name type="scientific">Saitozyma podzolica</name>
    <dbReference type="NCBI Taxonomy" id="1890683"/>
    <lineage>
        <taxon>Eukaryota</taxon>
        <taxon>Fungi</taxon>
        <taxon>Dikarya</taxon>
        <taxon>Basidiomycota</taxon>
        <taxon>Agaricomycotina</taxon>
        <taxon>Tremellomycetes</taxon>
        <taxon>Tremellales</taxon>
        <taxon>Trimorphomycetaceae</taxon>
        <taxon>Saitozyma</taxon>
    </lineage>
</organism>
<comment type="similarity">
    <text evidence="6">Belongs to the MEF2 family.</text>
</comment>
<dbReference type="GO" id="GO:0005634">
    <property type="term" value="C:nucleus"/>
    <property type="evidence" value="ECO:0007669"/>
    <property type="project" value="UniProtKB-SubCell"/>
</dbReference>
<proteinExistence type="inferred from homology"/>
<accession>A0A427YRW4</accession>
<evidence type="ECO:0000256" key="2">
    <source>
        <dbReference type="ARBA" id="ARBA00023015"/>
    </source>
</evidence>
<feature type="compositionally biased region" description="Polar residues" evidence="7">
    <location>
        <begin position="200"/>
        <end position="213"/>
    </location>
</feature>
<evidence type="ECO:0000256" key="3">
    <source>
        <dbReference type="ARBA" id="ARBA00023125"/>
    </source>
</evidence>
<dbReference type="GO" id="GO:0046983">
    <property type="term" value="F:protein dimerization activity"/>
    <property type="evidence" value="ECO:0007669"/>
    <property type="project" value="InterPro"/>
</dbReference>